<dbReference type="AlphaFoldDB" id="A0AAN6WPQ7"/>
<dbReference type="InterPro" id="IPR036465">
    <property type="entry name" value="vWFA_dom_sf"/>
</dbReference>
<reference evidence="10" key="1">
    <citation type="journal article" date="2023" name="Mol. Phylogenet. Evol.">
        <title>Genome-scale phylogeny and comparative genomics of the fungal order Sordariales.</title>
        <authorList>
            <person name="Hensen N."/>
            <person name="Bonometti L."/>
            <person name="Westerberg I."/>
            <person name="Brannstrom I.O."/>
            <person name="Guillou S."/>
            <person name="Cros-Aarteil S."/>
            <person name="Calhoun S."/>
            <person name="Haridas S."/>
            <person name="Kuo A."/>
            <person name="Mondo S."/>
            <person name="Pangilinan J."/>
            <person name="Riley R."/>
            <person name="LaButti K."/>
            <person name="Andreopoulos B."/>
            <person name="Lipzen A."/>
            <person name="Chen C."/>
            <person name="Yan M."/>
            <person name="Daum C."/>
            <person name="Ng V."/>
            <person name="Clum A."/>
            <person name="Steindorff A."/>
            <person name="Ohm R.A."/>
            <person name="Martin F."/>
            <person name="Silar P."/>
            <person name="Natvig D.O."/>
            <person name="Lalanne C."/>
            <person name="Gautier V."/>
            <person name="Ament-Velasquez S.L."/>
            <person name="Kruys A."/>
            <person name="Hutchinson M.I."/>
            <person name="Powell A.J."/>
            <person name="Barry K."/>
            <person name="Miller A.N."/>
            <person name="Grigoriev I.V."/>
            <person name="Debuchy R."/>
            <person name="Gladieux P."/>
            <person name="Hiltunen Thoren M."/>
            <person name="Johannesson H."/>
        </authorList>
    </citation>
    <scope>NUCLEOTIDE SEQUENCE</scope>
    <source>
        <strain evidence="10">PSN309</strain>
    </source>
</reference>
<dbReference type="PROSITE" id="PS50089">
    <property type="entry name" value="ZF_RING_2"/>
    <property type="match status" value="1"/>
</dbReference>
<evidence type="ECO:0000313" key="11">
    <source>
        <dbReference type="Proteomes" id="UP001302126"/>
    </source>
</evidence>
<dbReference type="InterPro" id="IPR001841">
    <property type="entry name" value="Znf_RING"/>
</dbReference>
<dbReference type="GO" id="GO:0016740">
    <property type="term" value="F:transferase activity"/>
    <property type="evidence" value="ECO:0007669"/>
    <property type="project" value="UniProtKB-KW"/>
</dbReference>
<keyword evidence="1" id="KW-0808">Transferase</keyword>
<evidence type="ECO:0000256" key="5">
    <source>
        <dbReference type="ARBA" id="ARBA00022786"/>
    </source>
</evidence>
<proteinExistence type="predicted"/>
<name>A0AAN6WPQ7_9PEZI</name>
<reference evidence="10" key="2">
    <citation type="submission" date="2023-05" db="EMBL/GenBank/DDBJ databases">
        <authorList>
            <consortium name="Lawrence Berkeley National Laboratory"/>
            <person name="Steindorff A."/>
            <person name="Hensen N."/>
            <person name="Bonometti L."/>
            <person name="Westerberg I."/>
            <person name="Brannstrom I.O."/>
            <person name="Guillou S."/>
            <person name="Cros-Aarteil S."/>
            <person name="Calhoun S."/>
            <person name="Haridas S."/>
            <person name="Kuo A."/>
            <person name="Mondo S."/>
            <person name="Pangilinan J."/>
            <person name="Riley R."/>
            <person name="Labutti K."/>
            <person name="Andreopoulos B."/>
            <person name="Lipzen A."/>
            <person name="Chen C."/>
            <person name="Yanf M."/>
            <person name="Daum C."/>
            <person name="Ng V."/>
            <person name="Clum A."/>
            <person name="Ohm R."/>
            <person name="Martin F."/>
            <person name="Silar P."/>
            <person name="Natvig D."/>
            <person name="Lalanne C."/>
            <person name="Gautier V."/>
            <person name="Ament-Velasquez S.L."/>
            <person name="Kruys A."/>
            <person name="Hutchinson M.I."/>
            <person name="Powell A.J."/>
            <person name="Barry K."/>
            <person name="Miller A.N."/>
            <person name="Grigoriev I.V."/>
            <person name="Debuchy R."/>
            <person name="Gladieux P."/>
            <person name="Thoren M.H."/>
            <person name="Johannesson H."/>
        </authorList>
    </citation>
    <scope>NUCLEOTIDE SEQUENCE</scope>
    <source>
        <strain evidence="10">PSN309</strain>
    </source>
</reference>
<feature type="domain" description="RING-type" evidence="8">
    <location>
        <begin position="876"/>
        <end position="930"/>
    </location>
</feature>
<evidence type="ECO:0000259" key="9">
    <source>
        <dbReference type="PROSITE" id="PS51873"/>
    </source>
</evidence>
<evidence type="ECO:0000259" key="8">
    <source>
        <dbReference type="PROSITE" id="PS50089"/>
    </source>
</evidence>
<evidence type="ECO:0000256" key="1">
    <source>
        <dbReference type="ARBA" id="ARBA00022679"/>
    </source>
</evidence>
<keyword evidence="3" id="KW-0677">Repeat</keyword>
<organism evidence="10 11">
    <name type="scientific">Podospora australis</name>
    <dbReference type="NCBI Taxonomy" id="1536484"/>
    <lineage>
        <taxon>Eukaryota</taxon>
        <taxon>Fungi</taxon>
        <taxon>Dikarya</taxon>
        <taxon>Ascomycota</taxon>
        <taxon>Pezizomycotina</taxon>
        <taxon>Sordariomycetes</taxon>
        <taxon>Sordariomycetidae</taxon>
        <taxon>Sordariales</taxon>
        <taxon>Podosporaceae</taxon>
        <taxon>Podospora</taxon>
    </lineage>
</organism>
<sequence>MSSPKIEYDLLIVTDATASMTSYLKSLLGSLQTIIRISNLTDCFSKIGVLAYRDYDCWGGSLTEWSGWHSRGGTDPKDISQQQLLDYVTRLTTHGGYSWPEATKSGLAHAYRVMREGVKTIVLLYADAPPHAKILSENAWKVEQEELKKDFAYDGHGGLFADWVSAANTLGQGAKQAQVFSIIELSSSSACFPDETAALYTFLSTRTGGVCLGFEWRPTAEGISKLTVGLLLAWMGAEKQGAQLDTAVIAKHIHFADTEGFEEVVNETDENAAKFLPVSRKWNPKEAMKNNTKKTGVSLASMSKTIPTREEPVIDFAKRYAADPGYQKLVVQQLGELIAHDVAGIALNPVFGSLWRTVCNDRSNEARDHLITSFGLHVDRIVNPDQKARMKQWLDESYDRLGEIVEIIKSVPEDERYPCVFLDPTLRFSTQNVDGEEDSLTFTRDELLEIGRSCDYRILRRLGTVLTRLTYVASKDEVPAHIKKLSEKDLPRLPMALVKPEYHRKFWKILLHTVLPGTMLAARPAALLAALSIRMGLKPLREAAYAELTAASNGWNTLDIPETWNTNCLNLLLEAYNKRRNSAWKFELEDTVVLKEEDRKLFQALVDYKLLEMNLGTSLTAQVGFTPEKTKLPLGPGAFCKQCRFPRSATIMGSGGICGVCLYDYSTPEIRMEAVTAHVSKSDNSSTKISWVECSMTDCRAQYVVYSPEKLRVRPKCYFCRMQGIVPSDDPDYKRLTTAPCVPCNTCVNRVIWPEEYRPVGFDESAYQCPACKAGEKTIADEEVTVRTLAEENGNDWLIRNEDNTVPDTMLFAGQSVFRIVSSVPREDFASKVSILPQTDSLPQLSLRGKKIHNVEDVLASIRKWVDSRRVQAGTCSLCFSNHKKTNLRPACGRRGCKELVCDDCMTSWYGINQKGKIINVAALSCPFCRRQPTTKVILPEGLRTLGGLRDAVDEAGSWIYGWCTGCGFAKRHLERVCAAGAPADVENWTCEDCDLARQESQAKKAGKDFFIVIKDCPGCGVSTEKSAGCDHMECGNCGVHWCFNCGKKVAANKIYEHMTEAHGGWFAGRDYEAAYDSEEEEAYENWT</sequence>
<dbReference type="SUPFAM" id="SSF57850">
    <property type="entry name" value="RING/U-box"/>
    <property type="match status" value="1"/>
</dbReference>
<dbReference type="Pfam" id="PF26200">
    <property type="entry name" value="Rcat_RNF216"/>
    <property type="match status" value="1"/>
</dbReference>
<comment type="caution">
    <text evidence="10">The sequence shown here is derived from an EMBL/GenBank/DDBJ whole genome shotgun (WGS) entry which is preliminary data.</text>
</comment>
<protein>
    <submittedName>
        <fullName evidence="10">E3 ubiquitin-protein ligase itt1</fullName>
    </submittedName>
</protein>
<evidence type="ECO:0000256" key="2">
    <source>
        <dbReference type="ARBA" id="ARBA00022723"/>
    </source>
</evidence>
<keyword evidence="6" id="KW-0862">Zinc</keyword>
<dbReference type="Gene3D" id="3.40.50.410">
    <property type="entry name" value="von Willebrand factor, type A domain"/>
    <property type="match status" value="1"/>
</dbReference>
<gene>
    <name evidence="10" type="ORF">QBC35DRAFT_506665</name>
</gene>
<evidence type="ECO:0000256" key="3">
    <source>
        <dbReference type="ARBA" id="ARBA00022737"/>
    </source>
</evidence>
<dbReference type="EMBL" id="MU864505">
    <property type="protein sequence ID" value="KAK4184112.1"/>
    <property type="molecule type" value="Genomic_DNA"/>
</dbReference>
<dbReference type="InterPro" id="IPR044066">
    <property type="entry name" value="TRIAD_supradom"/>
</dbReference>
<dbReference type="Gene3D" id="1.20.120.1750">
    <property type="match status" value="1"/>
</dbReference>
<evidence type="ECO:0000313" key="10">
    <source>
        <dbReference type="EMBL" id="KAK4184112.1"/>
    </source>
</evidence>
<feature type="domain" description="RING-type" evidence="9">
    <location>
        <begin position="872"/>
        <end position="1069"/>
    </location>
</feature>
<keyword evidence="11" id="KW-1185">Reference proteome</keyword>
<keyword evidence="5" id="KW-0833">Ubl conjugation pathway</keyword>
<evidence type="ECO:0000256" key="6">
    <source>
        <dbReference type="ARBA" id="ARBA00022833"/>
    </source>
</evidence>
<keyword evidence="4 7" id="KW-0863">Zinc-finger</keyword>
<dbReference type="GO" id="GO:0008270">
    <property type="term" value="F:zinc ion binding"/>
    <property type="evidence" value="ECO:0007669"/>
    <property type="project" value="UniProtKB-KW"/>
</dbReference>
<dbReference type="SUPFAM" id="SSF53300">
    <property type="entry name" value="vWA-like"/>
    <property type="match status" value="1"/>
</dbReference>
<dbReference type="Proteomes" id="UP001302126">
    <property type="component" value="Unassembled WGS sequence"/>
</dbReference>
<evidence type="ECO:0000256" key="7">
    <source>
        <dbReference type="PROSITE-ProRule" id="PRU00175"/>
    </source>
</evidence>
<dbReference type="PROSITE" id="PS51873">
    <property type="entry name" value="TRIAD"/>
    <property type="match status" value="1"/>
</dbReference>
<keyword evidence="2" id="KW-0479">Metal-binding</keyword>
<accession>A0AAN6WPQ7</accession>
<evidence type="ECO:0000256" key="4">
    <source>
        <dbReference type="ARBA" id="ARBA00022771"/>
    </source>
</evidence>